<evidence type="ECO:0000256" key="1">
    <source>
        <dbReference type="SAM" id="MobiDB-lite"/>
    </source>
</evidence>
<evidence type="ECO:0000313" key="2">
    <source>
        <dbReference type="EMBL" id="EFE64957.2"/>
    </source>
</evidence>
<proteinExistence type="predicted"/>
<dbReference type="EMBL" id="DS999641">
    <property type="protein sequence ID" value="EFE64957.2"/>
    <property type="molecule type" value="Genomic_DNA"/>
</dbReference>
<dbReference type="AlphaFoldDB" id="D5ZVG2"/>
<protein>
    <submittedName>
        <fullName evidence="2">Predicted protein</fullName>
    </submittedName>
</protein>
<dbReference type="Proteomes" id="UP000003824">
    <property type="component" value="Unassembled WGS sequence"/>
</dbReference>
<organism evidence="2 3">
    <name type="scientific">Streptomyces viridosporus (strain ATCC 14672 / DSM 40746 / JCM 4963 / KCTC 9882 / NRRL B-12104 / FH 1290)</name>
    <name type="common">Streptomyces ghanaensis</name>
    <dbReference type="NCBI Taxonomy" id="566461"/>
    <lineage>
        <taxon>Bacteria</taxon>
        <taxon>Bacillati</taxon>
        <taxon>Actinomycetota</taxon>
        <taxon>Actinomycetes</taxon>
        <taxon>Kitasatosporales</taxon>
        <taxon>Streptomycetaceae</taxon>
        <taxon>Streptomyces</taxon>
    </lineage>
</organism>
<accession>D5ZVG2</accession>
<name>D5ZVG2_STRV1</name>
<gene>
    <name evidence="2" type="ORF">SSFG_00211</name>
</gene>
<sequence length="79" mass="8309">MTASSSRTSTAQRRHARLLERSPVLDHEGGDDDLAPVRAAARESGVTVVLGLNERAGKASGSLPRLCGSSPRTRPGDRS</sequence>
<reference evidence="3" key="1">
    <citation type="submission" date="2008-12" db="EMBL/GenBank/DDBJ databases">
        <title>Annotation of Streptomyces ghanaensis ATCC 14672.</title>
        <authorList>
            <consortium name="The Broad Institute Genome Sequencing Platform"/>
            <consortium name="Broad Institute Microbial Sequencing Center"/>
            <person name="Fischbach M."/>
            <person name="Ward D."/>
            <person name="Young S."/>
            <person name="Kodira C.D."/>
            <person name="Zeng Q."/>
            <person name="Koehrsen M."/>
            <person name="Godfrey P."/>
            <person name="Alvarado L."/>
            <person name="Berlin A.M."/>
            <person name="Borenstein D."/>
            <person name="Chen Z."/>
            <person name="Engels R."/>
            <person name="Freedman E."/>
            <person name="Gellesch M."/>
            <person name="Goldberg J."/>
            <person name="Griggs A."/>
            <person name="Gujja S."/>
            <person name="Heiman D.I."/>
            <person name="Hepburn T.A."/>
            <person name="Howarth C."/>
            <person name="Jen D."/>
            <person name="Larson L."/>
            <person name="Lewis B."/>
            <person name="Mehta T."/>
            <person name="Park D."/>
            <person name="Pearson M."/>
            <person name="Roberts A."/>
            <person name="Saif S."/>
            <person name="Shea T.D."/>
            <person name="Shenoy N."/>
            <person name="Sisk P."/>
            <person name="Stolte C."/>
            <person name="Sykes S.N."/>
            <person name="Walk T."/>
            <person name="White J."/>
            <person name="Yandava C."/>
            <person name="Straight P."/>
            <person name="Clardy J."/>
            <person name="Hung D."/>
            <person name="Kolter R."/>
            <person name="Mekalanos J."/>
            <person name="Walker S."/>
            <person name="Walsh C.T."/>
            <person name="Wieland B.L.C."/>
            <person name="Ilzarbe M."/>
            <person name="Galagan J."/>
            <person name="Nusbaum C."/>
            <person name="Birren B."/>
        </authorList>
    </citation>
    <scope>NUCLEOTIDE SEQUENCE [LARGE SCALE GENOMIC DNA]</scope>
    <source>
        <strain evidence="3">ATCC 14672 / DSM 40746 / JCM 4963 / KCTC 9882 / NRRL B-12104 / FH 1290</strain>
    </source>
</reference>
<feature type="region of interest" description="Disordered" evidence="1">
    <location>
        <begin position="1"/>
        <end position="33"/>
    </location>
</feature>
<evidence type="ECO:0000313" key="3">
    <source>
        <dbReference type="Proteomes" id="UP000003824"/>
    </source>
</evidence>
<feature type="compositionally biased region" description="Basic and acidic residues" evidence="1">
    <location>
        <begin position="17"/>
        <end position="28"/>
    </location>
</feature>
<feature type="region of interest" description="Disordered" evidence="1">
    <location>
        <begin position="55"/>
        <end position="79"/>
    </location>
</feature>
<feature type="compositionally biased region" description="Low complexity" evidence="1">
    <location>
        <begin position="1"/>
        <end position="11"/>
    </location>
</feature>